<name>A0A9W7F799_9STRA</name>
<accession>A0A9W7F799</accession>
<keyword evidence="2" id="KW-1185">Reference proteome</keyword>
<sequence length="214" mass="23441">MSSSPTITVFDDTCFLLHGLLSPPEQCSVFDYIQDLDRTPWSTLTRPMVPSPTTLTFASDLRTLPIPPSPTTPISSMIELVHSYILGSPPLGLDLPHFVSILSPPQPKSSTMSVIRYASPSGKFPPHIDHCPSLVYLLTLGCSAIFTVKTPSMPKTERVELKSGDVIVFDASTEAKVEHGVEGIVEGSCPKFMEERGEVLKSHRFGVQCRVRMV</sequence>
<evidence type="ECO:0000313" key="1">
    <source>
        <dbReference type="EMBL" id="GMI05964.1"/>
    </source>
</evidence>
<protein>
    <recommendedName>
        <fullName evidence="3">Fe2OG dioxygenase domain-containing protein</fullName>
    </recommendedName>
</protein>
<dbReference type="InterPro" id="IPR037151">
    <property type="entry name" value="AlkB-like_sf"/>
</dbReference>
<dbReference type="SUPFAM" id="SSF51197">
    <property type="entry name" value="Clavaminate synthase-like"/>
    <property type="match status" value="1"/>
</dbReference>
<comment type="caution">
    <text evidence="1">The sequence shown here is derived from an EMBL/GenBank/DDBJ whole genome shotgun (WGS) entry which is preliminary data.</text>
</comment>
<organism evidence="1 2">
    <name type="scientific">Triparma verrucosa</name>
    <dbReference type="NCBI Taxonomy" id="1606542"/>
    <lineage>
        <taxon>Eukaryota</taxon>
        <taxon>Sar</taxon>
        <taxon>Stramenopiles</taxon>
        <taxon>Ochrophyta</taxon>
        <taxon>Bolidophyceae</taxon>
        <taxon>Parmales</taxon>
        <taxon>Triparmaceae</taxon>
        <taxon>Triparma</taxon>
    </lineage>
</organism>
<reference evidence="2" key="1">
    <citation type="journal article" date="2023" name="Commun. Biol.">
        <title>Genome analysis of Parmales, the sister group of diatoms, reveals the evolutionary specialization of diatoms from phago-mixotrophs to photoautotrophs.</title>
        <authorList>
            <person name="Ban H."/>
            <person name="Sato S."/>
            <person name="Yoshikawa S."/>
            <person name="Yamada K."/>
            <person name="Nakamura Y."/>
            <person name="Ichinomiya M."/>
            <person name="Sato N."/>
            <person name="Blanc-Mathieu R."/>
            <person name="Endo H."/>
            <person name="Kuwata A."/>
            <person name="Ogata H."/>
        </authorList>
    </citation>
    <scope>NUCLEOTIDE SEQUENCE [LARGE SCALE GENOMIC DNA]</scope>
    <source>
        <strain evidence="2">NIES 3699</strain>
    </source>
</reference>
<evidence type="ECO:0000313" key="2">
    <source>
        <dbReference type="Proteomes" id="UP001165160"/>
    </source>
</evidence>
<dbReference type="Gene3D" id="2.60.120.590">
    <property type="entry name" value="Alpha-ketoglutarate-dependent dioxygenase AlkB-like"/>
    <property type="match status" value="1"/>
</dbReference>
<dbReference type="Proteomes" id="UP001165160">
    <property type="component" value="Unassembled WGS sequence"/>
</dbReference>
<dbReference type="AlphaFoldDB" id="A0A9W7F799"/>
<gene>
    <name evidence="1" type="ORF">TrVE_jg12767</name>
</gene>
<dbReference type="EMBL" id="BRXX01000340">
    <property type="protein sequence ID" value="GMI05964.1"/>
    <property type="molecule type" value="Genomic_DNA"/>
</dbReference>
<proteinExistence type="predicted"/>
<evidence type="ECO:0008006" key="3">
    <source>
        <dbReference type="Google" id="ProtNLM"/>
    </source>
</evidence>